<evidence type="ECO:0000313" key="1">
    <source>
        <dbReference type="EMBL" id="MEQ2265217.1"/>
    </source>
</evidence>
<proteinExistence type="predicted"/>
<keyword evidence="2" id="KW-1185">Reference proteome</keyword>
<gene>
    <name evidence="1" type="ORF">XENORESO_004054</name>
</gene>
<dbReference type="Proteomes" id="UP001444071">
    <property type="component" value="Unassembled WGS sequence"/>
</dbReference>
<evidence type="ECO:0000313" key="2">
    <source>
        <dbReference type="Proteomes" id="UP001444071"/>
    </source>
</evidence>
<accession>A0ABV0W6J2</accession>
<comment type="caution">
    <text evidence="1">The sequence shown here is derived from an EMBL/GenBank/DDBJ whole genome shotgun (WGS) entry which is preliminary data.</text>
</comment>
<dbReference type="EMBL" id="JAHRIM010031735">
    <property type="protein sequence ID" value="MEQ2265217.1"/>
    <property type="molecule type" value="Genomic_DNA"/>
</dbReference>
<name>A0ABV0W6J2_9TELE</name>
<reference evidence="1 2" key="1">
    <citation type="submission" date="2021-06" db="EMBL/GenBank/DDBJ databases">
        <authorList>
            <person name="Palmer J.M."/>
        </authorList>
    </citation>
    <scope>NUCLEOTIDE SEQUENCE [LARGE SCALE GENOMIC DNA]</scope>
    <source>
        <strain evidence="1 2">XR_2019</strain>
        <tissue evidence="1">Muscle</tissue>
    </source>
</reference>
<sequence>MRYRSTNCSPAFWSHAKDAFSCDDAVSRCLHSFTDRLNWDLPAKPCSGAQFSQGCLHLAPTVNDKAKVSACARSRDLTRITAAPDGAPERMIESALQAGR</sequence>
<protein>
    <submittedName>
        <fullName evidence="1">Uncharacterized protein</fullName>
    </submittedName>
</protein>
<organism evidence="1 2">
    <name type="scientific">Xenotaenia resolanae</name>
    <dbReference type="NCBI Taxonomy" id="208358"/>
    <lineage>
        <taxon>Eukaryota</taxon>
        <taxon>Metazoa</taxon>
        <taxon>Chordata</taxon>
        <taxon>Craniata</taxon>
        <taxon>Vertebrata</taxon>
        <taxon>Euteleostomi</taxon>
        <taxon>Actinopterygii</taxon>
        <taxon>Neopterygii</taxon>
        <taxon>Teleostei</taxon>
        <taxon>Neoteleostei</taxon>
        <taxon>Acanthomorphata</taxon>
        <taxon>Ovalentaria</taxon>
        <taxon>Atherinomorphae</taxon>
        <taxon>Cyprinodontiformes</taxon>
        <taxon>Goodeidae</taxon>
        <taxon>Xenotaenia</taxon>
    </lineage>
</organism>